<sequence>MTDQMTPQDLDDCPVSEFTFARLLGTSLSAARELAKALPEDQRSRLAVYCYRRAHLRRLGLSIAKTCSKHSLVEESGHAGELIHFQAQNMEETLAGDRYMAPRHVKRPVSLHNC</sequence>
<reference evidence="1 2" key="1">
    <citation type="submission" date="2024-02" db="EMBL/GenBank/DDBJ databases">
        <title>Roseibium algae sp. nov., isolated from marine alga (Grateloupia sp.), showing potential in myo-inositol conversion.</title>
        <authorList>
            <person name="Wang Y."/>
        </authorList>
    </citation>
    <scope>NUCLEOTIDE SEQUENCE [LARGE SCALE GENOMIC DNA]</scope>
    <source>
        <strain evidence="1 2">H3510</strain>
    </source>
</reference>
<name>A0ABU8THA7_9HYPH</name>
<keyword evidence="2" id="KW-1185">Reference proteome</keyword>
<dbReference type="EMBL" id="JBAKIA010000002">
    <property type="protein sequence ID" value="MEJ8473545.1"/>
    <property type="molecule type" value="Genomic_DNA"/>
</dbReference>
<gene>
    <name evidence="1" type="ORF">V6575_05555</name>
</gene>
<protein>
    <submittedName>
        <fullName evidence="1">Uncharacterized protein</fullName>
    </submittedName>
</protein>
<evidence type="ECO:0000313" key="1">
    <source>
        <dbReference type="EMBL" id="MEJ8473545.1"/>
    </source>
</evidence>
<proteinExistence type="predicted"/>
<dbReference type="RefSeq" id="WP_340273147.1">
    <property type="nucleotide sequence ID" value="NZ_JBAKIA010000002.1"/>
</dbReference>
<evidence type="ECO:0000313" key="2">
    <source>
        <dbReference type="Proteomes" id="UP001385499"/>
    </source>
</evidence>
<accession>A0ABU8THA7</accession>
<comment type="caution">
    <text evidence="1">The sequence shown here is derived from an EMBL/GenBank/DDBJ whole genome shotgun (WGS) entry which is preliminary data.</text>
</comment>
<organism evidence="1 2">
    <name type="scientific">Roseibium algae</name>
    <dbReference type="NCBI Taxonomy" id="3123038"/>
    <lineage>
        <taxon>Bacteria</taxon>
        <taxon>Pseudomonadati</taxon>
        <taxon>Pseudomonadota</taxon>
        <taxon>Alphaproteobacteria</taxon>
        <taxon>Hyphomicrobiales</taxon>
        <taxon>Stappiaceae</taxon>
        <taxon>Roseibium</taxon>
    </lineage>
</organism>
<dbReference type="Proteomes" id="UP001385499">
    <property type="component" value="Unassembled WGS sequence"/>
</dbReference>